<evidence type="ECO:0000256" key="3">
    <source>
        <dbReference type="ARBA" id="ARBA00022833"/>
    </source>
</evidence>
<evidence type="ECO:0000313" key="6">
    <source>
        <dbReference type="EMBL" id="KYM83695.1"/>
    </source>
</evidence>
<gene>
    <name evidence="6" type="ORF">ALC53_05844</name>
</gene>
<dbReference type="GO" id="GO:0008270">
    <property type="term" value="F:zinc ion binding"/>
    <property type="evidence" value="ECO:0007669"/>
    <property type="project" value="UniProtKB-KW"/>
</dbReference>
<evidence type="ECO:0000256" key="4">
    <source>
        <dbReference type="ARBA" id="ARBA00023125"/>
    </source>
</evidence>
<sequence>MATWNASGGSYASGSDCATTKTGKCVQELCLDNSGVLSVECLALGVQKLQYRVCSNHFENTMFTNYLRNRLCHNAIPTLKINIGNDENIQISMSFYKYLQ</sequence>
<organism evidence="6 7">
    <name type="scientific">Atta colombica</name>
    <dbReference type="NCBI Taxonomy" id="520822"/>
    <lineage>
        <taxon>Eukaryota</taxon>
        <taxon>Metazoa</taxon>
        <taxon>Ecdysozoa</taxon>
        <taxon>Arthropoda</taxon>
        <taxon>Hexapoda</taxon>
        <taxon>Insecta</taxon>
        <taxon>Pterygota</taxon>
        <taxon>Neoptera</taxon>
        <taxon>Endopterygota</taxon>
        <taxon>Hymenoptera</taxon>
        <taxon>Apocrita</taxon>
        <taxon>Aculeata</taxon>
        <taxon>Formicoidea</taxon>
        <taxon>Formicidae</taxon>
        <taxon>Myrmicinae</taxon>
        <taxon>Atta</taxon>
    </lineage>
</organism>
<keyword evidence="3" id="KW-0862">Zinc</keyword>
<keyword evidence="2" id="KW-0863">Zinc-finger</keyword>
<proteinExistence type="predicted"/>
<dbReference type="AlphaFoldDB" id="A0A151I3S5"/>
<evidence type="ECO:0000256" key="2">
    <source>
        <dbReference type="ARBA" id="ARBA00022771"/>
    </source>
</evidence>
<dbReference type="Pfam" id="PF05485">
    <property type="entry name" value="THAP"/>
    <property type="match status" value="1"/>
</dbReference>
<dbReference type="EMBL" id="KQ976483">
    <property type="protein sequence ID" value="KYM83695.1"/>
    <property type="molecule type" value="Genomic_DNA"/>
</dbReference>
<protein>
    <recommendedName>
        <fullName evidence="5">THAP-type domain-containing protein</fullName>
    </recommendedName>
</protein>
<keyword evidence="7" id="KW-1185">Reference proteome</keyword>
<accession>A0A151I3S5</accession>
<dbReference type="SUPFAM" id="SSF57716">
    <property type="entry name" value="Glucocorticoid receptor-like (DNA-binding domain)"/>
    <property type="match status" value="1"/>
</dbReference>
<name>A0A151I3S5_9HYME</name>
<dbReference type="GO" id="GO:0003677">
    <property type="term" value="F:DNA binding"/>
    <property type="evidence" value="ECO:0007669"/>
    <property type="project" value="UniProtKB-KW"/>
</dbReference>
<reference evidence="6 7" key="1">
    <citation type="submission" date="2015-09" db="EMBL/GenBank/DDBJ databases">
        <title>Atta colombica WGS genome.</title>
        <authorList>
            <person name="Nygaard S."/>
            <person name="Hu H."/>
            <person name="Boomsma J."/>
            <person name="Zhang G."/>
        </authorList>
    </citation>
    <scope>NUCLEOTIDE SEQUENCE [LARGE SCALE GENOMIC DNA]</scope>
    <source>
        <strain evidence="6">Treedump-2</strain>
        <tissue evidence="6">Whole body</tissue>
    </source>
</reference>
<dbReference type="Proteomes" id="UP000078540">
    <property type="component" value="Unassembled WGS sequence"/>
</dbReference>
<keyword evidence="4" id="KW-0238">DNA-binding</keyword>
<keyword evidence="1" id="KW-0479">Metal-binding</keyword>
<evidence type="ECO:0000313" key="7">
    <source>
        <dbReference type="Proteomes" id="UP000078540"/>
    </source>
</evidence>
<evidence type="ECO:0000259" key="5">
    <source>
        <dbReference type="Pfam" id="PF05485"/>
    </source>
</evidence>
<feature type="domain" description="THAP-type" evidence="5">
    <location>
        <begin position="50"/>
        <end position="79"/>
    </location>
</feature>
<dbReference type="InterPro" id="IPR006612">
    <property type="entry name" value="THAP_Znf"/>
</dbReference>
<evidence type="ECO:0000256" key="1">
    <source>
        <dbReference type="ARBA" id="ARBA00022723"/>
    </source>
</evidence>